<dbReference type="InterPro" id="IPR042100">
    <property type="entry name" value="Bug_dom1"/>
</dbReference>
<organism evidence="2 3">
    <name type="scientific">Tepidamorphus gemmatus</name>
    <dbReference type="NCBI Taxonomy" id="747076"/>
    <lineage>
        <taxon>Bacteria</taxon>
        <taxon>Pseudomonadati</taxon>
        <taxon>Pseudomonadota</taxon>
        <taxon>Alphaproteobacteria</taxon>
        <taxon>Hyphomicrobiales</taxon>
        <taxon>Tepidamorphaceae</taxon>
        <taxon>Tepidamorphus</taxon>
    </lineage>
</organism>
<evidence type="ECO:0000313" key="2">
    <source>
        <dbReference type="EMBL" id="TCT12495.1"/>
    </source>
</evidence>
<evidence type="ECO:0000256" key="1">
    <source>
        <dbReference type="ARBA" id="ARBA00006987"/>
    </source>
</evidence>
<keyword evidence="2" id="KW-0675">Receptor</keyword>
<evidence type="ECO:0000313" key="3">
    <source>
        <dbReference type="Proteomes" id="UP000295678"/>
    </source>
</evidence>
<sequence length="255" mass="26691">MPPHDGYTWASGGVQDLGTYQVQGLLDTKLDDWHLFLIVRNAPVLSVNLDTPFRSPQDVAAFMNEKPGELTVGTSGIPSTAYSAMQAFQAHVGGDFRAVAYDGDAPTMVAVVSGEVMATTQSGPGQAAMIAGGRVRPLAVLGDSPLTIEGAETIPAVTDFYPEFKAPGVTILVGVFLPSDVPQAVVDRLGEIWENEIANSAALKAYAAKNGSIFSPIWGEEAMALGRAAVAETAWRMFDSGAAAVSPDTVGIPRP</sequence>
<comment type="similarity">
    <text evidence="1">Belongs to the UPF0065 (bug) family.</text>
</comment>
<protein>
    <submittedName>
        <fullName evidence="2">Tripartite tricarboxylate transporter family receptor</fullName>
    </submittedName>
</protein>
<name>A0A4R3MFK3_9HYPH</name>
<comment type="caution">
    <text evidence="2">The sequence shown here is derived from an EMBL/GenBank/DDBJ whole genome shotgun (WGS) entry which is preliminary data.</text>
</comment>
<keyword evidence="3" id="KW-1185">Reference proteome</keyword>
<dbReference type="Pfam" id="PF03401">
    <property type="entry name" value="TctC"/>
    <property type="match status" value="1"/>
</dbReference>
<proteinExistence type="inferred from homology"/>
<dbReference type="Proteomes" id="UP000295678">
    <property type="component" value="Unassembled WGS sequence"/>
</dbReference>
<gene>
    <name evidence="2" type="ORF">EDC22_102180</name>
</gene>
<dbReference type="Gene3D" id="3.40.190.10">
    <property type="entry name" value="Periplasmic binding protein-like II"/>
    <property type="match status" value="1"/>
</dbReference>
<dbReference type="InterPro" id="IPR005064">
    <property type="entry name" value="BUG"/>
</dbReference>
<dbReference type="PANTHER" id="PTHR42928:SF5">
    <property type="entry name" value="BLR1237 PROTEIN"/>
    <property type="match status" value="1"/>
</dbReference>
<dbReference type="EMBL" id="SMAK01000002">
    <property type="protein sequence ID" value="TCT12495.1"/>
    <property type="molecule type" value="Genomic_DNA"/>
</dbReference>
<accession>A0A4R3MFK3</accession>
<dbReference type="RefSeq" id="WP_165926777.1">
    <property type="nucleotide sequence ID" value="NZ_SMAK01000002.1"/>
</dbReference>
<dbReference type="Gene3D" id="3.40.190.150">
    <property type="entry name" value="Bordetella uptake gene, domain 1"/>
    <property type="match status" value="1"/>
</dbReference>
<dbReference type="AlphaFoldDB" id="A0A4R3MFK3"/>
<reference evidence="2 3" key="1">
    <citation type="submission" date="2019-03" db="EMBL/GenBank/DDBJ databases">
        <title>Genomic Encyclopedia of Type Strains, Phase IV (KMG-IV): sequencing the most valuable type-strain genomes for metagenomic binning, comparative biology and taxonomic classification.</title>
        <authorList>
            <person name="Goeker M."/>
        </authorList>
    </citation>
    <scope>NUCLEOTIDE SEQUENCE [LARGE SCALE GENOMIC DNA]</scope>
    <source>
        <strain evidence="2 3">DSM 19345</strain>
    </source>
</reference>
<dbReference type="PANTHER" id="PTHR42928">
    <property type="entry name" value="TRICARBOXYLATE-BINDING PROTEIN"/>
    <property type="match status" value="1"/>
</dbReference>